<feature type="domain" description="Thioester reductase (TE)" evidence="12">
    <location>
        <begin position="37"/>
        <end position="306"/>
    </location>
</feature>
<keyword evidence="4 10" id="KW-0812">Transmembrane</keyword>
<dbReference type="PANTHER" id="PTHR11011:SF60">
    <property type="entry name" value="FATTY ACYL-COA REDUCTASE-RELATED"/>
    <property type="match status" value="1"/>
</dbReference>
<feature type="transmembrane region" description="Helical" evidence="10">
    <location>
        <begin position="387"/>
        <end position="405"/>
    </location>
</feature>
<evidence type="ECO:0000256" key="4">
    <source>
        <dbReference type="ARBA" id="ARBA00022692"/>
    </source>
</evidence>
<dbReference type="GO" id="GO:0005777">
    <property type="term" value="C:peroxisome"/>
    <property type="evidence" value="ECO:0007669"/>
    <property type="project" value="TreeGrafter"/>
</dbReference>
<sequence length="523" mass="59881">MTPPCQTNTVDLNMNEAKTDSHFTAIQNFYNGTNVFITGGTGFMGKVLIDKLLRTCPGIENIYLLIRKKKGKDIHTRIEELFDDPLFDKLREAVPKFRHKIVTISGDCSIAGLGLSLTDRQTLISNINVIFHAAATIKFDENLKLAVDINVHGTKDVIQLGKEMTQLKCFIHVSTAYSNCHLDTVEEKFYDYSIGYDHLDNMISKLDSRAIEEITPKILDKWPNTYTLTKALAEDLVKNECADMPVGVFRPAIVTSTSKEPIKGWIDNLYGPTGVVAGAGSGVLRTMHCDKNINANIVPVDMTVNALIVSAYDVANKKIEKRSSEAEKDVCDIPIYNYVSSVQNPLKWGEFTELNMRYGFIYPFSSAIWYICFFMNKSAFVNKLYTVFLHIIPALLIDFIIICIGKKPRLLKTYKKIHKFANVISFFCTNEWTFTNDNVQKLWSNLNSGDKELFPFDMSTLKWDEYISHYMIGMRMYLFKDDLSNVDEARKKWTRLYWMHQTTKAFLIALLSYMLYSVYRMII</sequence>
<evidence type="ECO:0000256" key="10">
    <source>
        <dbReference type="RuleBase" id="RU363097"/>
    </source>
</evidence>
<dbReference type="CDD" id="cd05236">
    <property type="entry name" value="FAR-N_SDR_e"/>
    <property type="match status" value="1"/>
</dbReference>
<dbReference type="CDD" id="cd09071">
    <property type="entry name" value="FAR_C"/>
    <property type="match status" value="1"/>
</dbReference>
<keyword evidence="5 10" id="KW-0521">NADP</keyword>
<dbReference type="EMBL" id="OU895877">
    <property type="protein sequence ID" value="CAG9798572.1"/>
    <property type="molecule type" value="Genomic_DNA"/>
</dbReference>
<accession>A0A9N9RJZ6</accession>
<reference evidence="13" key="2">
    <citation type="submission" date="2022-10" db="EMBL/GenBank/DDBJ databases">
        <authorList>
            <consortium name="ENA_rothamsted_submissions"/>
            <consortium name="culmorum"/>
            <person name="King R."/>
        </authorList>
    </citation>
    <scope>NUCLEOTIDE SEQUENCE</scope>
</reference>
<evidence type="ECO:0000313" key="13">
    <source>
        <dbReference type="EMBL" id="CAG9798572.1"/>
    </source>
</evidence>
<comment type="subcellular location">
    <subcellularLocation>
        <location evidence="1">Membrane</location>
        <topology evidence="1">Multi-pass membrane protein</topology>
    </subcellularLocation>
</comment>
<comment type="catalytic activity">
    <reaction evidence="9 10">
        <text>a long-chain fatty acyl-CoA + 2 NADPH + 2 H(+) = a long-chain primary fatty alcohol + 2 NADP(+) + CoA</text>
        <dbReference type="Rhea" id="RHEA:52716"/>
        <dbReference type="ChEBI" id="CHEBI:15378"/>
        <dbReference type="ChEBI" id="CHEBI:57287"/>
        <dbReference type="ChEBI" id="CHEBI:57783"/>
        <dbReference type="ChEBI" id="CHEBI:58349"/>
        <dbReference type="ChEBI" id="CHEBI:77396"/>
        <dbReference type="ChEBI" id="CHEBI:83139"/>
        <dbReference type="EC" id="1.2.1.84"/>
    </reaction>
</comment>
<dbReference type="Gene3D" id="3.40.50.720">
    <property type="entry name" value="NAD(P)-binding Rossmann-like Domain"/>
    <property type="match status" value="1"/>
</dbReference>
<dbReference type="InterPro" id="IPR013120">
    <property type="entry name" value="FAR_NAD-bd"/>
</dbReference>
<evidence type="ECO:0000256" key="9">
    <source>
        <dbReference type="ARBA" id="ARBA00052530"/>
    </source>
</evidence>
<reference evidence="13" key="1">
    <citation type="submission" date="2022-01" db="EMBL/GenBank/DDBJ databases">
        <authorList>
            <person name="King R."/>
        </authorList>
    </citation>
    <scope>NUCLEOTIDE SEQUENCE</scope>
</reference>
<dbReference type="GO" id="GO:0102965">
    <property type="term" value="F:alcohol-forming long-chain fatty acyl-CoA reductase activity"/>
    <property type="evidence" value="ECO:0007669"/>
    <property type="project" value="UniProtKB-EC"/>
</dbReference>
<dbReference type="InterPro" id="IPR036291">
    <property type="entry name" value="NAD(P)-bd_dom_sf"/>
</dbReference>
<dbReference type="GO" id="GO:0035336">
    <property type="term" value="P:long-chain fatty-acyl-CoA metabolic process"/>
    <property type="evidence" value="ECO:0007669"/>
    <property type="project" value="TreeGrafter"/>
</dbReference>
<dbReference type="PANTHER" id="PTHR11011">
    <property type="entry name" value="MALE STERILITY PROTEIN 2-RELATED"/>
    <property type="match status" value="1"/>
</dbReference>
<evidence type="ECO:0000256" key="8">
    <source>
        <dbReference type="ARBA" id="ARBA00023136"/>
    </source>
</evidence>
<keyword evidence="8 10" id="KW-0472">Membrane</keyword>
<protein>
    <recommendedName>
        <fullName evidence="10">Fatty acyl-CoA reductase</fullName>
        <ecNumber evidence="10">1.2.1.84</ecNumber>
    </recommendedName>
</protein>
<feature type="domain" description="Fatty acyl-CoA reductase C-terminal" evidence="11">
    <location>
        <begin position="389"/>
        <end position="481"/>
    </location>
</feature>
<name>A0A9N9RJZ6_9DIPT</name>
<organism evidence="13 14">
    <name type="scientific">Chironomus riparius</name>
    <dbReference type="NCBI Taxonomy" id="315576"/>
    <lineage>
        <taxon>Eukaryota</taxon>
        <taxon>Metazoa</taxon>
        <taxon>Ecdysozoa</taxon>
        <taxon>Arthropoda</taxon>
        <taxon>Hexapoda</taxon>
        <taxon>Insecta</taxon>
        <taxon>Pterygota</taxon>
        <taxon>Neoptera</taxon>
        <taxon>Endopterygota</taxon>
        <taxon>Diptera</taxon>
        <taxon>Nematocera</taxon>
        <taxon>Chironomoidea</taxon>
        <taxon>Chironomidae</taxon>
        <taxon>Chironominae</taxon>
        <taxon>Chironomus</taxon>
    </lineage>
</organism>
<dbReference type="EC" id="1.2.1.84" evidence="10"/>
<dbReference type="InterPro" id="IPR026055">
    <property type="entry name" value="FAR"/>
</dbReference>
<gene>
    <name evidence="13" type="ORF">CHIRRI_LOCUS1554</name>
</gene>
<evidence type="ECO:0000256" key="2">
    <source>
        <dbReference type="ARBA" id="ARBA00005928"/>
    </source>
</evidence>
<evidence type="ECO:0000259" key="12">
    <source>
        <dbReference type="Pfam" id="PF07993"/>
    </source>
</evidence>
<evidence type="ECO:0000259" key="11">
    <source>
        <dbReference type="Pfam" id="PF03015"/>
    </source>
</evidence>
<dbReference type="SUPFAM" id="SSF51735">
    <property type="entry name" value="NAD(P)-binding Rossmann-fold domains"/>
    <property type="match status" value="1"/>
</dbReference>
<keyword evidence="6 10" id="KW-1133">Transmembrane helix</keyword>
<dbReference type="Proteomes" id="UP001153620">
    <property type="component" value="Chromosome 1"/>
</dbReference>
<dbReference type="OrthoDB" id="429813at2759"/>
<evidence type="ECO:0000256" key="5">
    <source>
        <dbReference type="ARBA" id="ARBA00022857"/>
    </source>
</evidence>
<dbReference type="Pfam" id="PF07993">
    <property type="entry name" value="NAD_binding_4"/>
    <property type="match status" value="1"/>
</dbReference>
<dbReference type="GO" id="GO:0016020">
    <property type="term" value="C:membrane"/>
    <property type="evidence" value="ECO:0007669"/>
    <property type="project" value="UniProtKB-SubCell"/>
</dbReference>
<dbReference type="FunFam" id="3.40.50.720:FF:000143">
    <property type="entry name" value="Fatty acyl-CoA reductase"/>
    <property type="match status" value="1"/>
</dbReference>
<dbReference type="AlphaFoldDB" id="A0A9N9RJZ6"/>
<keyword evidence="7 10" id="KW-0443">Lipid metabolism</keyword>
<proteinExistence type="inferred from homology"/>
<comment type="similarity">
    <text evidence="2 10">Belongs to the fatty acyl-CoA reductase family.</text>
</comment>
<dbReference type="InterPro" id="IPR033640">
    <property type="entry name" value="FAR_C"/>
</dbReference>
<comment type="function">
    <text evidence="10">Catalyzes the reduction of fatty acyl-CoA to fatty alcohols.</text>
</comment>
<dbReference type="Pfam" id="PF03015">
    <property type="entry name" value="Sterile"/>
    <property type="match status" value="1"/>
</dbReference>
<dbReference type="GO" id="GO:0080019">
    <property type="term" value="F:alcohol-forming very long-chain fatty acyl-CoA reductase activity"/>
    <property type="evidence" value="ECO:0007669"/>
    <property type="project" value="InterPro"/>
</dbReference>
<evidence type="ECO:0000256" key="3">
    <source>
        <dbReference type="ARBA" id="ARBA00022516"/>
    </source>
</evidence>
<keyword evidence="10" id="KW-0560">Oxidoreductase</keyword>
<evidence type="ECO:0000256" key="7">
    <source>
        <dbReference type="ARBA" id="ARBA00023098"/>
    </source>
</evidence>
<evidence type="ECO:0000313" key="14">
    <source>
        <dbReference type="Proteomes" id="UP001153620"/>
    </source>
</evidence>
<feature type="transmembrane region" description="Helical" evidence="10">
    <location>
        <begin position="505"/>
        <end position="522"/>
    </location>
</feature>
<keyword evidence="14" id="KW-1185">Reference proteome</keyword>
<evidence type="ECO:0000256" key="1">
    <source>
        <dbReference type="ARBA" id="ARBA00004141"/>
    </source>
</evidence>
<evidence type="ECO:0000256" key="6">
    <source>
        <dbReference type="ARBA" id="ARBA00022989"/>
    </source>
</evidence>
<keyword evidence="3 10" id="KW-0444">Lipid biosynthesis</keyword>